<feature type="compositionally biased region" description="Basic and acidic residues" evidence="3">
    <location>
        <begin position="293"/>
        <end position="315"/>
    </location>
</feature>
<keyword evidence="7" id="KW-1185">Reference proteome</keyword>
<dbReference type="EMBL" id="MLAK01000596">
    <property type="protein sequence ID" value="OHT10999.1"/>
    <property type="molecule type" value="Genomic_DNA"/>
</dbReference>
<reference evidence="6" key="1">
    <citation type="submission" date="2016-10" db="EMBL/GenBank/DDBJ databases">
        <authorList>
            <person name="Benchimol M."/>
            <person name="Almeida L.G."/>
            <person name="Vasconcelos A.T."/>
            <person name="Perreira-Neves A."/>
            <person name="Rosa I.A."/>
            <person name="Tasca T."/>
            <person name="Bogo M.R."/>
            <person name="de Souza W."/>
        </authorList>
    </citation>
    <scope>NUCLEOTIDE SEQUENCE [LARGE SCALE GENOMIC DNA]</scope>
    <source>
        <strain evidence="6">K</strain>
    </source>
</reference>
<protein>
    <recommendedName>
        <fullName evidence="8">Coiled-coil domain-containing protein 22 homolog</fullName>
    </recommendedName>
</protein>
<dbReference type="AlphaFoldDB" id="A0A1J4KHY1"/>
<dbReference type="RefSeq" id="XP_068364135.1">
    <property type="nucleotide sequence ID" value="XM_068500818.1"/>
</dbReference>
<dbReference type="GeneID" id="94835522"/>
<keyword evidence="2" id="KW-0175">Coiled coil</keyword>
<dbReference type="InterPro" id="IPR048348">
    <property type="entry name" value="CCDC22_CC"/>
</dbReference>
<dbReference type="PANTHER" id="PTHR15668">
    <property type="entry name" value="JM1 PROTEIN"/>
    <property type="match status" value="1"/>
</dbReference>
<evidence type="ECO:0000313" key="6">
    <source>
        <dbReference type="EMBL" id="OHT10999.1"/>
    </source>
</evidence>
<accession>A0A1J4KHY1</accession>
<dbReference type="OrthoDB" id="10266736at2759"/>
<dbReference type="GO" id="GO:0097602">
    <property type="term" value="F:cullin family protein binding"/>
    <property type="evidence" value="ECO:0007669"/>
    <property type="project" value="TreeGrafter"/>
</dbReference>
<dbReference type="Proteomes" id="UP000179807">
    <property type="component" value="Unassembled WGS sequence"/>
</dbReference>
<evidence type="ECO:0000256" key="2">
    <source>
        <dbReference type="SAM" id="Coils"/>
    </source>
</evidence>
<evidence type="ECO:0000256" key="1">
    <source>
        <dbReference type="ARBA" id="ARBA00006438"/>
    </source>
</evidence>
<sequence length="661" mass="74742">MSSDEIIVNQLKRINFKNANDFTNCANVTSPQLISACTFIFNEIPQTKGQIGDPPKSKALQFKFATQMADLAKGLNFAGDLSYDMFLNPKEDKTRAIIRFLLSKVPAQTATAASTAQGTSGGSLIISSAQSAFTEAKKKRPELLEPISQPLPLLNSGIPETTKNQIKEYLVAPKQPFFSLPILNNGVTFNEQCGVNSLASLLAQNDRESHIDSYMLGKQKPDMAQIKKITKRAFVVQPVNVEFTYQSAASQQKTSSATSKITSHLENIARFEYSTNDTNLGSTVVTATKKSKSKSEAKLSEIAEKNEEEKPKEEEEKHEEEEEKEPPLTNEQIANLKAELKEEKEQTLALLRQYEAQVSELEQTIEAEQEELEKYSSLLADLNKENERLVIELEKVKKVAQVSASDAREIKKLRSELVESVKNLCEIANDWEKKRVALIAEYRSIQSSIRRKDADRNLMMGKIAKLRKQLADAEDVINNSEGSIIELNKGINQQGDQLHRHKYVEMILEEIKKIEKQEAEVEKIRNDIRQQNQRMNQTIETVKRTWQLVDETVYSKAKEMNQLWMKKTYKMAVELLTLFESISEDVETSGKLSAQAMELDSKIERLRGQIDPEALERVENDLQTVQEEIDQIKGAQGGNEEAEQDDEQEDAEAEQEDDLDE</sequence>
<dbReference type="PANTHER" id="PTHR15668:SF4">
    <property type="entry name" value="COILED-COIL DOMAIN-CONTAINING PROTEIN 22"/>
    <property type="match status" value="1"/>
</dbReference>
<name>A0A1J4KHY1_9EUKA</name>
<evidence type="ECO:0000259" key="5">
    <source>
        <dbReference type="Pfam" id="PF21674"/>
    </source>
</evidence>
<dbReference type="InterPro" id="IPR048349">
    <property type="entry name" value="CCDC22_N"/>
</dbReference>
<feature type="region of interest" description="Disordered" evidence="3">
    <location>
        <begin position="617"/>
        <end position="661"/>
    </location>
</feature>
<gene>
    <name evidence="6" type="ORF">TRFO_19493</name>
</gene>
<feature type="compositionally biased region" description="Acidic residues" evidence="3">
    <location>
        <begin position="640"/>
        <end position="661"/>
    </location>
</feature>
<evidence type="ECO:0008006" key="8">
    <source>
        <dbReference type="Google" id="ProtNLM"/>
    </source>
</evidence>
<dbReference type="InterPro" id="IPR008530">
    <property type="entry name" value="CCDC22"/>
</dbReference>
<organism evidence="6 7">
    <name type="scientific">Tritrichomonas foetus</name>
    <dbReference type="NCBI Taxonomy" id="1144522"/>
    <lineage>
        <taxon>Eukaryota</taxon>
        <taxon>Metamonada</taxon>
        <taxon>Parabasalia</taxon>
        <taxon>Tritrichomonadida</taxon>
        <taxon>Tritrichomonadidae</taxon>
        <taxon>Tritrichomonas</taxon>
    </lineage>
</organism>
<evidence type="ECO:0000259" key="4">
    <source>
        <dbReference type="Pfam" id="PF05667"/>
    </source>
</evidence>
<feature type="domain" description="CCDC22 coiled-coil" evidence="4">
    <location>
        <begin position="200"/>
        <end position="608"/>
    </location>
</feature>
<feature type="region of interest" description="Disordered" evidence="3">
    <location>
        <begin position="286"/>
        <end position="331"/>
    </location>
</feature>
<dbReference type="Pfam" id="PF05667">
    <property type="entry name" value="CCDC22_CC"/>
    <property type="match status" value="1"/>
</dbReference>
<comment type="similarity">
    <text evidence="1">Belongs to the CCDC22 family.</text>
</comment>
<evidence type="ECO:0000313" key="7">
    <source>
        <dbReference type="Proteomes" id="UP000179807"/>
    </source>
</evidence>
<evidence type="ECO:0000256" key="3">
    <source>
        <dbReference type="SAM" id="MobiDB-lite"/>
    </source>
</evidence>
<feature type="coiled-coil region" evidence="2">
    <location>
        <begin position="456"/>
        <end position="545"/>
    </location>
</feature>
<dbReference type="Pfam" id="PF21674">
    <property type="entry name" value="CCDC22_N"/>
    <property type="match status" value="1"/>
</dbReference>
<dbReference type="GO" id="GO:2000060">
    <property type="term" value="P:positive regulation of ubiquitin-dependent protein catabolic process"/>
    <property type="evidence" value="ECO:0007669"/>
    <property type="project" value="TreeGrafter"/>
</dbReference>
<proteinExistence type="inferred from homology"/>
<feature type="domain" description="CCDC22 N-terminal" evidence="5">
    <location>
        <begin position="3"/>
        <end position="106"/>
    </location>
</feature>
<dbReference type="VEuPathDB" id="TrichDB:TRFO_19493"/>
<comment type="caution">
    <text evidence="6">The sequence shown here is derived from an EMBL/GenBank/DDBJ whole genome shotgun (WGS) entry which is preliminary data.</text>
</comment>